<organism evidence="2 3">
    <name type="scientific">Rhynchospora breviuscula</name>
    <dbReference type="NCBI Taxonomy" id="2022672"/>
    <lineage>
        <taxon>Eukaryota</taxon>
        <taxon>Viridiplantae</taxon>
        <taxon>Streptophyta</taxon>
        <taxon>Embryophyta</taxon>
        <taxon>Tracheophyta</taxon>
        <taxon>Spermatophyta</taxon>
        <taxon>Magnoliopsida</taxon>
        <taxon>Liliopsida</taxon>
        <taxon>Poales</taxon>
        <taxon>Cyperaceae</taxon>
        <taxon>Cyperoideae</taxon>
        <taxon>Rhynchosporeae</taxon>
        <taxon>Rhynchospora</taxon>
    </lineage>
</organism>
<comment type="caution">
    <text evidence="2">The sequence shown here is derived from an EMBL/GenBank/DDBJ whole genome shotgun (WGS) entry which is preliminary data.</text>
</comment>
<feature type="region of interest" description="Disordered" evidence="1">
    <location>
        <begin position="1"/>
        <end position="65"/>
    </location>
</feature>
<accession>A0A9Q0BWY5</accession>
<dbReference type="Proteomes" id="UP001151287">
    <property type="component" value="Unassembled WGS sequence"/>
</dbReference>
<reference evidence="2" key="1">
    <citation type="journal article" date="2022" name="Cell">
        <title>Repeat-based holocentromeres influence genome architecture and karyotype evolution.</title>
        <authorList>
            <person name="Hofstatter P.G."/>
            <person name="Thangavel G."/>
            <person name="Lux T."/>
            <person name="Neumann P."/>
            <person name="Vondrak T."/>
            <person name="Novak P."/>
            <person name="Zhang M."/>
            <person name="Costa L."/>
            <person name="Castellani M."/>
            <person name="Scott A."/>
            <person name="Toegelov H."/>
            <person name="Fuchs J."/>
            <person name="Mata-Sucre Y."/>
            <person name="Dias Y."/>
            <person name="Vanzela A.L.L."/>
            <person name="Huettel B."/>
            <person name="Almeida C.C.S."/>
            <person name="Simkova H."/>
            <person name="Souza G."/>
            <person name="Pedrosa-Harand A."/>
            <person name="Macas J."/>
            <person name="Mayer K.F.X."/>
            <person name="Houben A."/>
            <person name="Marques A."/>
        </authorList>
    </citation>
    <scope>NUCLEOTIDE SEQUENCE</scope>
    <source>
        <strain evidence="2">RhyBre1mFocal</strain>
    </source>
</reference>
<evidence type="ECO:0000256" key="1">
    <source>
        <dbReference type="SAM" id="MobiDB-lite"/>
    </source>
</evidence>
<sequence length="142" mass="15425">RGTPREPGFGDEANWRSRRPPPNPATGPRKHVVTPPAFLRCLKDGPDAAERRPGSGFPASRGEGYGHLQAHHNLQARPARPGNKTRLGVRGSIVPAAYHTSESSCFFQGVRDLFSAKGSNQRSRLDSTQPNDTSNTKGVEMN</sequence>
<dbReference type="PANTHER" id="PTHR48161">
    <property type="entry name" value="BNACNNG12870D PROTEIN"/>
    <property type="match status" value="1"/>
</dbReference>
<gene>
    <name evidence="2" type="ORF">LUZ63_023285</name>
</gene>
<feature type="region of interest" description="Disordered" evidence="1">
    <location>
        <begin position="118"/>
        <end position="142"/>
    </location>
</feature>
<evidence type="ECO:0000313" key="3">
    <source>
        <dbReference type="Proteomes" id="UP001151287"/>
    </source>
</evidence>
<name>A0A9Q0BWY5_9POAL</name>
<proteinExistence type="predicted"/>
<feature type="non-terminal residue" evidence="2">
    <location>
        <position position="1"/>
    </location>
</feature>
<dbReference type="OrthoDB" id="616442at2759"/>
<dbReference type="EMBL" id="JAMQYH010001044">
    <property type="protein sequence ID" value="KAJ1681495.1"/>
    <property type="molecule type" value="Genomic_DNA"/>
</dbReference>
<dbReference type="AlphaFoldDB" id="A0A9Q0BWY5"/>
<keyword evidence="3" id="KW-1185">Reference proteome</keyword>
<dbReference type="PANTHER" id="PTHR48161:SF1">
    <property type="entry name" value="(RAPE) HYPOTHETICAL PROTEIN"/>
    <property type="match status" value="1"/>
</dbReference>
<feature type="compositionally biased region" description="Basic and acidic residues" evidence="1">
    <location>
        <begin position="41"/>
        <end position="53"/>
    </location>
</feature>
<evidence type="ECO:0000313" key="2">
    <source>
        <dbReference type="EMBL" id="KAJ1681495.1"/>
    </source>
</evidence>
<protein>
    <submittedName>
        <fullName evidence="2">Uncharacterized protein</fullName>
    </submittedName>
</protein>